<evidence type="ECO:0000256" key="1">
    <source>
        <dbReference type="ARBA" id="ARBA00009437"/>
    </source>
</evidence>
<dbReference type="SUPFAM" id="SSF46785">
    <property type="entry name" value="Winged helix' DNA-binding domain"/>
    <property type="match status" value="1"/>
</dbReference>
<comment type="caution">
    <text evidence="6">The sequence shown here is derived from an EMBL/GenBank/DDBJ whole genome shotgun (WGS) entry which is preliminary data.</text>
</comment>
<name>A0ABP3TZV6_9CLOT</name>
<keyword evidence="3" id="KW-0238">DNA-binding</keyword>
<keyword evidence="7" id="KW-1185">Reference proteome</keyword>
<keyword evidence="2" id="KW-0805">Transcription regulation</keyword>
<evidence type="ECO:0000259" key="5">
    <source>
        <dbReference type="PROSITE" id="PS50931"/>
    </source>
</evidence>
<sequence>MNIQYLKSFFVTVKLNSISKASKVLHLTQPGLSMQIQSLEKDLGVSLLNRSNKGVELTEAGKIVFDYANTIISLQDNVERDLKNLKTNKKNLIIGACKAVGEYALPCSIYVFKQDNKDVNIQLEISNTDEVINNIINRNVNIGILQSSSTNPNIKTQKITSDRLLLVTSLPLMKDKITVQELKKLPLIFREKGSGVRKDIEDSLAGKDISIEDLNIIYELNSMEAIKASVISGKGISFIPELTIKKELREGTLKNIEIENLDIASDYYAAFKSDYNLNPYEMQFIKFIKSSKRGFC</sequence>
<dbReference type="InterPro" id="IPR036388">
    <property type="entry name" value="WH-like_DNA-bd_sf"/>
</dbReference>
<evidence type="ECO:0000256" key="2">
    <source>
        <dbReference type="ARBA" id="ARBA00023015"/>
    </source>
</evidence>
<dbReference type="Gene3D" id="1.10.10.10">
    <property type="entry name" value="Winged helix-like DNA-binding domain superfamily/Winged helix DNA-binding domain"/>
    <property type="match status" value="1"/>
</dbReference>
<dbReference type="Pfam" id="PF00126">
    <property type="entry name" value="HTH_1"/>
    <property type="match status" value="1"/>
</dbReference>
<evidence type="ECO:0000256" key="3">
    <source>
        <dbReference type="ARBA" id="ARBA00023125"/>
    </source>
</evidence>
<dbReference type="Gene3D" id="3.40.190.290">
    <property type="match status" value="1"/>
</dbReference>
<dbReference type="PROSITE" id="PS50931">
    <property type="entry name" value="HTH_LYSR"/>
    <property type="match status" value="1"/>
</dbReference>
<dbReference type="RefSeq" id="WP_343766801.1">
    <property type="nucleotide sequence ID" value="NZ_BAAACF010000001.1"/>
</dbReference>
<dbReference type="Pfam" id="PF03466">
    <property type="entry name" value="LysR_substrate"/>
    <property type="match status" value="1"/>
</dbReference>
<dbReference type="InterPro" id="IPR036390">
    <property type="entry name" value="WH_DNA-bd_sf"/>
</dbReference>
<evidence type="ECO:0000256" key="4">
    <source>
        <dbReference type="ARBA" id="ARBA00023163"/>
    </source>
</evidence>
<protein>
    <submittedName>
        <fullName evidence="6">LysR family transcriptional regulator</fullName>
    </submittedName>
</protein>
<keyword evidence="4" id="KW-0804">Transcription</keyword>
<accession>A0ABP3TZV6</accession>
<dbReference type="Proteomes" id="UP001500339">
    <property type="component" value="Unassembled WGS sequence"/>
</dbReference>
<dbReference type="InterPro" id="IPR005119">
    <property type="entry name" value="LysR_subst-bd"/>
</dbReference>
<dbReference type="PANTHER" id="PTHR30126:SF64">
    <property type="entry name" value="HTH-TYPE TRANSCRIPTIONAL REGULATOR CITR"/>
    <property type="match status" value="1"/>
</dbReference>
<organism evidence="6 7">
    <name type="scientific">Clostridium malenominatum</name>
    <dbReference type="NCBI Taxonomy" id="1539"/>
    <lineage>
        <taxon>Bacteria</taxon>
        <taxon>Bacillati</taxon>
        <taxon>Bacillota</taxon>
        <taxon>Clostridia</taxon>
        <taxon>Eubacteriales</taxon>
        <taxon>Clostridiaceae</taxon>
        <taxon>Clostridium</taxon>
    </lineage>
</organism>
<evidence type="ECO:0000313" key="6">
    <source>
        <dbReference type="EMBL" id="GAA0719419.1"/>
    </source>
</evidence>
<gene>
    <name evidence="6" type="ORF">GCM10008905_07460</name>
</gene>
<proteinExistence type="inferred from homology"/>
<dbReference type="PRINTS" id="PR00039">
    <property type="entry name" value="HTHLYSR"/>
</dbReference>
<dbReference type="EMBL" id="BAAACF010000001">
    <property type="protein sequence ID" value="GAA0719419.1"/>
    <property type="molecule type" value="Genomic_DNA"/>
</dbReference>
<evidence type="ECO:0000313" key="7">
    <source>
        <dbReference type="Proteomes" id="UP001500339"/>
    </source>
</evidence>
<comment type="similarity">
    <text evidence="1">Belongs to the LysR transcriptional regulatory family.</text>
</comment>
<reference evidence="7" key="1">
    <citation type="journal article" date="2019" name="Int. J. Syst. Evol. Microbiol.">
        <title>The Global Catalogue of Microorganisms (GCM) 10K type strain sequencing project: providing services to taxonomists for standard genome sequencing and annotation.</title>
        <authorList>
            <consortium name="The Broad Institute Genomics Platform"/>
            <consortium name="The Broad Institute Genome Sequencing Center for Infectious Disease"/>
            <person name="Wu L."/>
            <person name="Ma J."/>
        </authorList>
    </citation>
    <scope>NUCLEOTIDE SEQUENCE [LARGE SCALE GENOMIC DNA]</scope>
    <source>
        <strain evidence="7">JCM 1405</strain>
    </source>
</reference>
<dbReference type="PANTHER" id="PTHR30126">
    <property type="entry name" value="HTH-TYPE TRANSCRIPTIONAL REGULATOR"/>
    <property type="match status" value="1"/>
</dbReference>
<feature type="domain" description="HTH lysR-type" evidence="5">
    <location>
        <begin position="1"/>
        <end position="58"/>
    </location>
</feature>
<dbReference type="SUPFAM" id="SSF53850">
    <property type="entry name" value="Periplasmic binding protein-like II"/>
    <property type="match status" value="1"/>
</dbReference>
<dbReference type="InterPro" id="IPR000847">
    <property type="entry name" value="LysR_HTH_N"/>
</dbReference>